<feature type="compositionally biased region" description="Basic and acidic residues" evidence="1">
    <location>
        <begin position="102"/>
        <end position="119"/>
    </location>
</feature>
<accession>A0A6V7U3W2</accession>
<keyword evidence="2" id="KW-1133">Transmembrane helix</keyword>
<proteinExistence type="predicted"/>
<sequence>MQQFQLQQEVVTTVAYNIPNECIWKNLWVFWIFIFYFLFMAILLFTFLITCCFVAVEDTEEIGVQDKKPNKQKTQKTISAATPPHIKQPKKLIPSPKPSPPPKKEKSKKKEEKEKKQQKLETAAYLTETFHPIPLEPKGQSQEEFIPASILVERETTEEMTPI</sequence>
<gene>
    <name evidence="3" type="ORF">MENT_LOCUS7370</name>
</gene>
<name>A0A6V7U3W2_MELEN</name>
<feature type="transmembrane region" description="Helical" evidence="2">
    <location>
        <begin position="28"/>
        <end position="56"/>
    </location>
</feature>
<dbReference type="AlphaFoldDB" id="A0A6V7U3W2"/>
<reference evidence="3 4" key="1">
    <citation type="submission" date="2020-08" db="EMBL/GenBank/DDBJ databases">
        <authorList>
            <person name="Koutsovoulos G."/>
            <person name="Danchin GJ E."/>
        </authorList>
    </citation>
    <scope>NUCLEOTIDE SEQUENCE [LARGE SCALE GENOMIC DNA]</scope>
</reference>
<comment type="caution">
    <text evidence="3">The sequence shown here is derived from an EMBL/GenBank/DDBJ whole genome shotgun (WGS) entry which is preliminary data.</text>
</comment>
<evidence type="ECO:0000313" key="4">
    <source>
        <dbReference type="Proteomes" id="UP000580250"/>
    </source>
</evidence>
<keyword evidence="2" id="KW-0812">Transmembrane</keyword>
<evidence type="ECO:0000256" key="2">
    <source>
        <dbReference type="SAM" id="Phobius"/>
    </source>
</evidence>
<feature type="region of interest" description="Disordered" evidence="1">
    <location>
        <begin position="64"/>
        <end position="119"/>
    </location>
</feature>
<evidence type="ECO:0000256" key="1">
    <source>
        <dbReference type="SAM" id="MobiDB-lite"/>
    </source>
</evidence>
<dbReference type="Proteomes" id="UP000580250">
    <property type="component" value="Unassembled WGS sequence"/>
</dbReference>
<protein>
    <submittedName>
        <fullName evidence="3">Uncharacterized protein</fullName>
    </submittedName>
</protein>
<keyword evidence="2" id="KW-0472">Membrane</keyword>
<organism evidence="3 4">
    <name type="scientific">Meloidogyne enterolobii</name>
    <name type="common">Root-knot nematode worm</name>
    <name type="synonym">Meloidogyne mayaguensis</name>
    <dbReference type="NCBI Taxonomy" id="390850"/>
    <lineage>
        <taxon>Eukaryota</taxon>
        <taxon>Metazoa</taxon>
        <taxon>Ecdysozoa</taxon>
        <taxon>Nematoda</taxon>
        <taxon>Chromadorea</taxon>
        <taxon>Rhabditida</taxon>
        <taxon>Tylenchina</taxon>
        <taxon>Tylenchomorpha</taxon>
        <taxon>Tylenchoidea</taxon>
        <taxon>Meloidogynidae</taxon>
        <taxon>Meloidogyninae</taxon>
        <taxon>Meloidogyne</taxon>
    </lineage>
</organism>
<dbReference type="EMBL" id="CAJEWN010000030">
    <property type="protein sequence ID" value="CAD2142837.1"/>
    <property type="molecule type" value="Genomic_DNA"/>
</dbReference>
<evidence type="ECO:0000313" key="3">
    <source>
        <dbReference type="EMBL" id="CAD2142837.1"/>
    </source>
</evidence>